<dbReference type="PATRIC" id="fig|1122241.3.peg.589"/>
<dbReference type="AlphaFoldDB" id="A0A151B1R7"/>
<gene>
    <name evidence="2" type="ORF">MOMUL_05540</name>
</gene>
<organism evidence="2 3">
    <name type="scientific">Moorella mulderi DSM 14980</name>
    <dbReference type="NCBI Taxonomy" id="1122241"/>
    <lineage>
        <taxon>Bacteria</taxon>
        <taxon>Bacillati</taxon>
        <taxon>Bacillota</taxon>
        <taxon>Clostridia</taxon>
        <taxon>Neomoorellales</taxon>
        <taxon>Neomoorellaceae</taxon>
        <taxon>Neomoorella</taxon>
    </lineage>
</organism>
<evidence type="ECO:0000259" key="1">
    <source>
        <dbReference type="Pfam" id="PF12849"/>
    </source>
</evidence>
<reference evidence="2 3" key="1">
    <citation type="submission" date="2016-02" db="EMBL/GenBank/DDBJ databases">
        <title>Genome sequence of Moorella mulderi DSM 14980.</title>
        <authorList>
            <person name="Poehlein A."/>
            <person name="Daniel R."/>
        </authorList>
    </citation>
    <scope>NUCLEOTIDE SEQUENCE [LARGE SCALE GENOMIC DNA]</scope>
    <source>
        <strain evidence="2 3">DSM 14980</strain>
    </source>
</reference>
<dbReference type="RefSeq" id="WP_062281147.1">
    <property type="nucleotide sequence ID" value="NZ_LTBC01000001.1"/>
</dbReference>
<dbReference type="OrthoDB" id="186379at2"/>
<dbReference type="Proteomes" id="UP000075670">
    <property type="component" value="Unassembled WGS sequence"/>
</dbReference>
<dbReference type="InterPro" id="IPR052738">
    <property type="entry name" value="ABC-Tungstate_binding"/>
</dbReference>
<accession>A0A151B1R7</accession>
<evidence type="ECO:0000313" key="2">
    <source>
        <dbReference type="EMBL" id="KYH33838.1"/>
    </source>
</evidence>
<proteinExistence type="predicted"/>
<feature type="domain" description="PBP" evidence="1">
    <location>
        <begin position="46"/>
        <end position="275"/>
    </location>
</feature>
<protein>
    <submittedName>
        <fullName evidence="2">PBP superfamily domain protein</fullName>
    </submittedName>
</protein>
<dbReference type="PROSITE" id="PS51257">
    <property type="entry name" value="PROKAR_LIPOPROTEIN"/>
    <property type="match status" value="1"/>
</dbReference>
<sequence>MKKIKQCIGALLALTFLLVVVTGGCGRAARQENNQSAPASSKDTAKVPAKKDLILATTTSTMDSGLLDVLIPMFEQKTGYTVKPNAVGTGQALAMGDQGNADVLLVHAPEAEMELVKKGTAINRQLVMHNDFIIVGPPGDPAGIKGAKKAVDALKQIAARQAIFISRGDDSGTHKMEKNLWQAANIKPEGKWYQEAGSGMGQTLNIASEKGGYTLTDRATYLSLKKNLKLDIMVEGEKALLNIYHVMQVNPDKFPGMAINSEGAKAFVDFMVAPETQQVIGNFGKDKFGQPLFFPDAGKDENTLGQ</sequence>
<dbReference type="PANTHER" id="PTHR37945:SF1">
    <property type="entry name" value="EXTRACELLULAR TUNGSTATE BINDING PROTEIN"/>
    <property type="match status" value="1"/>
</dbReference>
<evidence type="ECO:0000313" key="3">
    <source>
        <dbReference type="Proteomes" id="UP000075670"/>
    </source>
</evidence>
<dbReference type="InterPro" id="IPR024370">
    <property type="entry name" value="PBP_domain"/>
</dbReference>
<dbReference type="Pfam" id="PF12849">
    <property type="entry name" value="PBP_like_2"/>
    <property type="match status" value="1"/>
</dbReference>
<comment type="caution">
    <text evidence="2">The sequence shown here is derived from an EMBL/GenBank/DDBJ whole genome shotgun (WGS) entry which is preliminary data.</text>
</comment>
<keyword evidence="3" id="KW-1185">Reference proteome</keyword>
<dbReference type="SUPFAM" id="SSF53850">
    <property type="entry name" value="Periplasmic binding protein-like II"/>
    <property type="match status" value="1"/>
</dbReference>
<dbReference type="EMBL" id="LTBC01000001">
    <property type="protein sequence ID" value="KYH33838.1"/>
    <property type="molecule type" value="Genomic_DNA"/>
</dbReference>
<name>A0A151B1R7_9FIRM</name>
<dbReference type="PANTHER" id="PTHR37945">
    <property type="entry name" value="EXTRACELLULAR TUNGSTATE BINDING PROTEIN"/>
    <property type="match status" value="1"/>
</dbReference>
<dbReference type="Gene3D" id="3.40.190.10">
    <property type="entry name" value="Periplasmic binding protein-like II"/>
    <property type="match status" value="2"/>
</dbReference>